<reference evidence="1" key="1">
    <citation type="submission" date="2020-07" db="EMBL/GenBank/DDBJ databases">
        <title>Huge and variable diversity of episymbiotic CPR bacteria and DPANN archaea in groundwater ecosystems.</title>
        <authorList>
            <person name="He C.Y."/>
            <person name="Keren R."/>
            <person name="Whittaker M."/>
            <person name="Farag I.F."/>
            <person name="Doudna J."/>
            <person name="Cate J.H.D."/>
            <person name="Banfield J.F."/>
        </authorList>
    </citation>
    <scope>NUCLEOTIDE SEQUENCE</scope>
    <source>
        <strain evidence="1">NC_groundwater_580_Pr5_B-0.1um_64_19</strain>
    </source>
</reference>
<proteinExistence type="predicted"/>
<gene>
    <name evidence="1" type="ORF">HYX28_00095</name>
</gene>
<organism evidence="1 2">
    <name type="scientific">Candidatus Korobacter versatilis</name>
    <dbReference type="NCBI Taxonomy" id="658062"/>
    <lineage>
        <taxon>Bacteria</taxon>
        <taxon>Pseudomonadati</taxon>
        <taxon>Acidobacteriota</taxon>
        <taxon>Terriglobia</taxon>
        <taxon>Terriglobales</taxon>
        <taxon>Candidatus Korobacteraceae</taxon>
        <taxon>Candidatus Korobacter</taxon>
    </lineage>
</organism>
<dbReference type="EMBL" id="JACPNR010000001">
    <property type="protein sequence ID" value="MBI2677163.1"/>
    <property type="molecule type" value="Genomic_DNA"/>
</dbReference>
<name>A0A932A6N6_9BACT</name>
<evidence type="ECO:0000313" key="1">
    <source>
        <dbReference type="EMBL" id="MBI2677163.1"/>
    </source>
</evidence>
<evidence type="ECO:0000313" key="2">
    <source>
        <dbReference type="Proteomes" id="UP000779809"/>
    </source>
</evidence>
<sequence>MRIPMVHFFAAGASAVQKALERVCPGCGLQQKVATHQLTETVPCKQCGTPMPRKENA</sequence>
<accession>A0A932A6N6</accession>
<dbReference type="Proteomes" id="UP000779809">
    <property type="component" value="Unassembled WGS sequence"/>
</dbReference>
<comment type="caution">
    <text evidence="1">The sequence shown here is derived from an EMBL/GenBank/DDBJ whole genome shotgun (WGS) entry which is preliminary data.</text>
</comment>
<protein>
    <submittedName>
        <fullName evidence="1">Uncharacterized protein</fullName>
    </submittedName>
</protein>
<dbReference type="AlphaFoldDB" id="A0A932A6N6"/>